<evidence type="ECO:0000313" key="3">
    <source>
        <dbReference type="Proteomes" id="UP001497383"/>
    </source>
</evidence>
<dbReference type="EMBL" id="OZ022407">
    <property type="protein sequence ID" value="CAK9438025.1"/>
    <property type="molecule type" value="Genomic_DNA"/>
</dbReference>
<keyword evidence="3" id="KW-1185">Reference proteome</keyword>
<accession>A0ABP0ZJ44</accession>
<reference evidence="2 3" key="1">
    <citation type="submission" date="2024-03" db="EMBL/GenBank/DDBJ databases">
        <authorList>
            <person name="Brejova B."/>
        </authorList>
    </citation>
    <scope>NUCLEOTIDE SEQUENCE [LARGE SCALE GENOMIC DNA]</scope>
    <source>
        <strain evidence="2 3">CBS 14171</strain>
    </source>
</reference>
<name>A0ABP0ZJ44_9ASCO</name>
<dbReference type="InterPro" id="IPR033162">
    <property type="entry name" value="TBCD"/>
</dbReference>
<dbReference type="Pfam" id="PF23579">
    <property type="entry name" value="ARM_TBCD"/>
    <property type="match status" value="1"/>
</dbReference>
<protein>
    <recommendedName>
        <fullName evidence="1">Tubulin-folding cofactor D ARM repeats domain-containing protein</fullName>
    </recommendedName>
</protein>
<dbReference type="SUPFAM" id="SSF48371">
    <property type="entry name" value="ARM repeat"/>
    <property type="match status" value="1"/>
</dbReference>
<feature type="domain" description="Tubulin-folding cofactor D ARM repeats" evidence="1">
    <location>
        <begin position="287"/>
        <end position="466"/>
    </location>
</feature>
<dbReference type="Proteomes" id="UP001497383">
    <property type="component" value="Chromosome 3"/>
</dbReference>
<dbReference type="GeneID" id="92207575"/>
<sequence>MDELQDVQVFKNNDRLQAELASLIEQLKVTQKSENLSDDDKRIIFQSVATKIDGIINQYEPQPQLLEKRLTSHLTPLQGLFLTSAVAEEHVGSIIYTFAKICGFKVVILHFPTDTSLVDTLIEKCQRSSKDSTKFACLLWMCNLVLIPFPLNSISSTLGARMLAQAMENLKKYTNCSKVQVVSSIFVSRLLTRPDCQDMLESYLRETETNWFETDSNAKLGHLLVINKLLKRTDLIDAYLQSLLDCITGDILSSLPSLNTVYVTKILSKLATTCIRRHDYEMGSRIINLIFNNILLGDVVTLDTNSRYAVAKALTGIVGQLATVAVNYQNQLVSFVISAIDSELDSDMEMENVNIPKTQILLLSLGFMALQKKLPQIYKEECLAIARRFLFFKVRKGTFVIGTQLRDAACFLIWAILRNLRNLKTCPPVMKFVFTDLIKVLVFDSELLLKRCSREVILEILGRLGNQLVPIQDAHARGEFIVRFVEKLGDLHLNQKVCYEFMDIFHSVFDLSFFIEPLVESICEEDDNGDGSYLNMLLEQTNPKISFIPKCDEIPLSLIEEKLINAKRLHIFHAVTKLRGRVDEIFQNFRLNSTSVTTNSDAIKGYLIYLSSQQQQLTKSQWQPILRIRENTALVNEIRAVLSAQQTIPLKEIIDELGKNQVLSKTIFDFKHFTHEQFYAIVDVIKNPSVHATIRANLIENLSENYTSRYDIAELLDLFDDYTTTEQGDVGSKIRINMIKLVSRINLMSHEIKLKLIRLSGELMDRIRRLAFQTLTGKQFTWTAWFEYYQTLPKHDDGDEVMRLEAWRGLVFAAGSTVGDTRVINEAFKELLQYGPTASDFRLLMALLAKPTNGRAVGWGSRALKGVQVTLQLVLKFFEANYHFEELNYKDLYVKTYNWHINTSNLARVKTVLQIFYHISIRSPELKRRIYDRFLWIICNRKDDIRVFVGEVILFNVVNDLGAEDLFARYEQIDWFDPGSEVQEFVKQVLK</sequence>
<dbReference type="Pfam" id="PF25767">
    <property type="entry name" value="ARM_TBCD_2nd"/>
    <property type="match status" value="1"/>
</dbReference>
<dbReference type="PANTHER" id="PTHR12658:SF0">
    <property type="entry name" value="TUBULIN-SPECIFIC CHAPERONE D"/>
    <property type="match status" value="1"/>
</dbReference>
<evidence type="ECO:0000259" key="1">
    <source>
        <dbReference type="Pfam" id="PF25767"/>
    </source>
</evidence>
<gene>
    <name evidence="2" type="ORF">LODBEIA_P23790</name>
</gene>
<evidence type="ECO:0000313" key="2">
    <source>
        <dbReference type="EMBL" id="CAK9438025.1"/>
    </source>
</evidence>
<dbReference type="RefSeq" id="XP_066829317.1">
    <property type="nucleotide sequence ID" value="XM_066972371.1"/>
</dbReference>
<proteinExistence type="predicted"/>
<dbReference type="InterPro" id="IPR016024">
    <property type="entry name" value="ARM-type_fold"/>
</dbReference>
<dbReference type="InterPro" id="IPR058033">
    <property type="entry name" value="ARM_TBCD_2nd"/>
</dbReference>
<organism evidence="2 3">
    <name type="scientific">Lodderomyces beijingensis</name>
    <dbReference type="NCBI Taxonomy" id="1775926"/>
    <lineage>
        <taxon>Eukaryota</taxon>
        <taxon>Fungi</taxon>
        <taxon>Dikarya</taxon>
        <taxon>Ascomycota</taxon>
        <taxon>Saccharomycotina</taxon>
        <taxon>Pichiomycetes</taxon>
        <taxon>Debaryomycetaceae</taxon>
        <taxon>Candida/Lodderomyces clade</taxon>
        <taxon>Lodderomyces</taxon>
    </lineage>
</organism>
<dbReference type="PANTHER" id="PTHR12658">
    <property type="entry name" value="BETA-TUBULIN COFACTOR D"/>
    <property type="match status" value="1"/>
</dbReference>